<proteinExistence type="predicted"/>
<keyword evidence="2" id="KW-1185">Reference proteome</keyword>
<sequence>MKKYSPTTLSAQFLLLFLLSYQPHLSTASENAQSKSYIVYMGERKHNDPSLVVDSHHTILATVLGGSKQEAADSIFYSYKHGFSGFAARLTDSQAEMMAEAREPSSPEDASATHQPLPMKLKTWQWQLLVAISIIFVLANLLRRLWCPDKVALALATGPTVCLCAATITPFAAAEAVGAESSHCIHSTLLSRGQMPDVVDVIPNDLVKLHTTRSWDYLGLSFSHVASNLLTESNMGEKAIIGVIDTGIWPESKSFDDKGMGPIPTRWKGACEGGDQFESTNCNRKLIGARWFVKGLLEIIKEPINTTAGMEYLSPRDADGHGTHTSSTAAGSLVHNVSYKGLALGTARGGAPRARLAMYKVCWVIDLGDCSSADILKAFDEAIHDGVDVLSVSLGLGDPYILDVIAVGSLHAVLKGITVVCSAGNSGPTSQTVENVAPWIISVASSTMDRSFPTPITLGNNQTIMGQAMFTGHKEIGFKGLVCPKQSGFDSTCSCDSLLSDDNSTMRGKVVLCFGFPFGASDIVKAAGGVGLIFANYVTYYISPCDDLPCIEVDYDVGAQLLSYIRSSRKPMVKLSPSKTLIGMPLSVKIARSSSRGPSSLSPEILKPDVAAPGVNVLAAMIPKNIDAYDGFAFDSGTSMACPHVAGIVGLLKSLHPSWSPPAIRSALTTTASTTDTSGEPIFTIGDAQKLAGPFDFGGGIVNPNRASDPGLIYDMEVTDYVHYLCSIGYKTSAISKLTLHPFVCPSKEPSILNLNLPSITVPKLRSSVTITRTVTNVGPIDSTYVSSVEHPLGVKVAVWPQVLVFNSTVKKLSFTITLSSSHKTIGRYYIGSLSWSDGIHKVTSPISVRIEIIPSYTDRF</sequence>
<accession>A0ACC2LGI1</accession>
<name>A0ACC2LGI1_PERAE</name>
<organism evidence="1 2">
    <name type="scientific">Persea americana</name>
    <name type="common">Avocado</name>
    <dbReference type="NCBI Taxonomy" id="3435"/>
    <lineage>
        <taxon>Eukaryota</taxon>
        <taxon>Viridiplantae</taxon>
        <taxon>Streptophyta</taxon>
        <taxon>Embryophyta</taxon>
        <taxon>Tracheophyta</taxon>
        <taxon>Spermatophyta</taxon>
        <taxon>Magnoliopsida</taxon>
        <taxon>Magnoliidae</taxon>
        <taxon>Laurales</taxon>
        <taxon>Lauraceae</taxon>
        <taxon>Persea</taxon>
    </lineage>
</organism>
<reference evidence="1 2" key="1">
    <citation type="journal article" date="2022" name="Hortic Res">
        <title>A haplotype resolved chromosomal level avocado genome allows analysis of novel avocado genes.</title>
        <authorList>
            <person name="Nath O."/>
            <person name="Fletcher S.J."/>
            <person name="Hayward A."/>
            <person name="Shaw L.M."/>
            <person name="Masouleh A.K."/>
            <person name="Furtado A."/>
            <person name="Henry R.J."/>
            <person name="Mitter N."/>
        </authorList>
    </citation>
    <scope>NUCLEOTIDE SEQUENCE [LARGE SCALE GENOMIC DNA]</scope>
    <source>
        <strain evidence="2">cv. Hass</strain>
    </source>
</reference>
<dbReference type="Proteomes" id="UP001234297">
    <property type="component" value="Chromosome 8"/>
</dbReference>
<dbReference type="EMBL" id="CM056816">
    <property type="protein sequence ID" value="KAJ8632455.1"/>
    <property type="molecule type" value="Genomic_DNA"/>
</dbReference>
<evidence type="ECO:0000313" key="2">
    <source>
        <dbReference type="Proteomes" id="UP001234297"/>
    </source>
</evidence>
<gene>
    <name evidence="1" type="ORF">MRB53_025791</name>
</gene>
<protein>
    <submittedName>
        <fullName evidence="1">Uncharacterized protein</fullName>
    </submittedName>
</protein>
<evidence type="ECO:0000313" key="1">
    <source>
        <dbReference type="EMBL" id="KAJ8632455.1"/>
    </source>
</evidence>
<comment type="caution">
    <text evidence="1">The sequence shown here is derived from an EMBL/GenBank/DDBJ whole genome shotgun (WGS) entry which is preliminary data.</text>
</comment>